<sequence>MLYFDKLYDLFDKVLPDTYSPKLTDIGLPLDPVYKNVKNNDRQIMVCHDMKGGYLPQDRIIMILANRERFQ</sequence>
<organism evidence="1">
    <name type="scientific">Strongyloides stercoralis</name>
    <name type="common">Threadworm</name>
    <dbReference type="NCBI Taxonomy" id="6248"/>
    <lineage>
        <taxon>Eukaryota</taxon>
        <taxon>Metazoa</taxon>
        <taxon>Ecdysozoa</taxon>
        <taxon>Nematoda</taxon>
        <taxon>Chromadorea</taxon>
        <taxon>Rhabditida</taxon>
        <taxon>Tylenchina</taxon>
        <taxon>Panagrolaimomorpha</taxon>
        <taxon>Strongyloidoidea</taxon>
        <taxon>Strongyloididae</taxon>
        <taxon>Strongyloides</taxon>
    </lineage>
</organism>
<dbReference type="WBParaSite" id="SSTP_0000619550.1">
    <property type="protein sequence ID" value="SSTP_0000619550.1"/>
    <property type="gene ID" value="SSTP_0000619550"/>
</dbReference>
<proteinExistence type="predicted"/>
<name>A0A0K0E9L4_STRER</name>
<protein>
    <submittedName>
        <fullName evidence="1">Phosphoribosylpyrophosphate synthetase</fullName>
    </submittedName>
</protein>
<dbReference type="AlphaFoldDB" id="A0A0K0E9L4"/>
<accession>A0A0K0E9L4</accession>
<evidence type="ECO:0000313" key="1">
    <source>
        <dbReference type="WBParaSite" id="SSTP_0000619550.1"/>
    </source>
</evidence>
<reference evidence="1" key="1">
    <citation type="submission" date="2015-08" db="UniProtKB">
        <authorList>
            <consortium name="WormBaseParasite"/>
        </authorList>
    </citation>
    <scope>IDENTIFICATION</scope>
</reference>